<dbReference type="InterPro" id="IPR023198">
    <property type="entry name" value="PGP-like_dom2"/>
</dbReference>
<keyword evidence="2" id="KW-1185">Reference proteome</keyword>
<dbReference type="PANTHER" id="PTHR43611">
    <property type="entry name" value="ALPHA-D-GLUCOSE 1-PHOSPHATE PHOSPHATASE"/>
    <property type="match status" value="1"/>
</dbReference>
<dbReference type="PRINTS" id="PR00413">
    <property type="entry name" value="HADHALOGNASE"/>
</dbReference>
<dbReference type="RefSeq" id="WP_008331745.1">
    <property type="nucleotide sequence ID" value="NZ_CH902578.1"/>
</dbReference>
<dbReference type="GO" id="GO:0016787">
    <property type="term" value="F:hydrolase activity"/>
    <property type="evidence" value="ECO:0007669"/>
    <property type="project" value="UniProtKB-KW"/>
</dbReference>
<dbReference type="STRING" id="314271.RB2654_11633"/>
<evidence type="ECO:0000313" key="1">
    <source>
        <dbReference type="EMBL" id="EAQ13147.1"/>
    </source>
</evidence>
<dbReference type="OrthoDB" id="9807742at2"/>
<protein>
    <submittedName>
        <fullName evidence="1">HAD-superfamily hydrolase, subfamily IA, variant 1 family protein</fullName>
    </submittedName>
</protein>
<dbReference type="CDD" id="cd02603">
    <property type="entry name" value="HAD_sEH-N_like"/>
    <property type="match status" value="1"/>
</dbReference>
<dbReference type="EMBL" id="AAMT01000006">
    <property type="protein sequence ID" value="EAQ13147.1"/>
    <property type="molecule type" value="Genomic_DNA"/>
</dbReference>
<dbReference type="eggNOG" id="COG1011">
    <property type="taxonomic scope" value="Bacteria"/>
</dbReference>
<sequence>MTDPTLPRPEAVIFDIGNVLITWQPEDRYDEMIGRARREAMFATVDLHAMNERFDRGEVFRDVVQETAETYPEFRDEILMWHDRWLDLARPPIDHSVRLLRALRAKGVPVFALTNFGIDSFALSEARDTFLTEFDRRYISGHMGVTKPDPRIYEMVEDDCGIAPERLLFTDDRPDNIATAARRGWQVHLFEGPKGWAGRLVAAGLLTPGEAA</sequence>
<dbReference type="SUPFAM" id="SSF56784">
    <property type="entry name" value="HAD-like"/>
    <property type="match status" value="1"/>
</dbReference>
<reference evidence="1 2" key="1">
    <citation type="journal article" date="2010" name="J. Bacteriol.">
        <title>Genome sequences of Pelagibaca bermudensis HTCC2601T and Maritimibacter alkaliphilus HTCC2654T, the type strains of two marine Roseobacter genera.</title>
        <authorList>
            <person name="Thrash J.C."/>
            <person name="Cho J.C."/>
            <person name="Ferriera S."/>
            <person name="Johnson J."/>
            <person name="Vergin K.L."/>
            <person name="Giovannoni S.J."/>
        </authorList>
    </citation>
    <scope>NUCLEOTIDE SEQUENCE [LARGE SCALE GENOMIC DNA]</scope>
    <source>
        <strain evidence="1 2">HTCC2654</strain>
    </source>
</reference>
<dbReference type="Gene3D" id="3.40.50.1000">
    <property type="entry name" value="HAD superfamily/HAD-like"/>
    <property type="match status" value="1"/>
</dbReference>
<dbReference type="InterPro" id="IPR023214">
    <property type="entry name" value="HAD_sf"/>
</dbReference>
<dbReference type="AlphaFoldDB" id="A3VFN2"/>
<dbReference type="SFLD" id="SFLDG01129">
    <property type="entry name" value="C1.5:_HAD__Beta-PGM__Phosphata"/>
    <property type="match status" value="1"/>
</dbReference>
<dbReference type="Proteomes" id="UP000002931">
    <property type="component" value="Unassembled WGS sequence"/>
</dbReference>
<dbReference type="Pfam" id="PF00702">
    <property type="entry name" value="Hydrolase"/>
    <property type="match status" value="1"/>
</dbReference>
<dbReference type="NCBIfam" id="TIGR01509">
    <property type="entry name" value="HAD-SF-IA-v3"/>
    <property type="match status" value="1"/>
</dbReference>
<dbReference type="Gene3D" id="1.10.150.240">
    <property type="entry name" value="Putative phosphatase, domain 2"/>
    <property type="match status" value="1"/>
</dbReference>
<name>A3VFN2_9RHOB</name>
<proteinExistence type="predicted"/>
<dbReference type="HOGENOM" id="CLU_045011_9_1_5"/>
<evidence type="ECO:0000313" key="2">
    <source>
        <dbReference type="Proteomes" id="UP000002931"/>
    </source>
</evidence>
<organism evidence="1 2">
    <name type="scientific">Maritimibacter alkaliphilus HTCC2654</name>
    <dbReference type="NCBI Taxonomy" id="314271"/>
    <lineage>
        <taxon>Bacteria</taxon>
        <taxon>Pseudomonadati</taxon>
        <taxon>Pseudomonadota</taxon>
        <taxon>Alphaproteobacteria</taxon>
        <taxon>Rhodobacterales</taxon>
        <taxon>Roseobacteraceae</taxon>
        <taxon>Maritimibacter</taxon>
    </lineage>
</organism>
<comment type="caution">
    <text evidence="1">The sequence shown here is derived from an EMBL/GenBank/DDBJ whole genome shotgun (WGS) entry which is preliminary data.</text>
</comment>
<keyword evidence="1" id="KW-0378">Hydrolase</keyword>
<dbReference type="SFLD" id="SFLDS00003">
    <property type="entry name" value="Haloacid_Dehalogenase"/>
    <property type="match status" value="1"/>
</dbReference>
<gene>
    <name evidence="1" type="ORF">RB2654_11633</name>
</gene>
<dbReference type="InterPro" id="IPR036412">
    <property type="entry name" value="HAD-like_sf"/>
</dbReference>
<dbReference type="PANTHER" id="PTHR43611:SF3">
    <property type="entry name" value="FLAVIN MONONUCLEOTIDE HYDROLASE 1, CHLOROPLATIC"/>
    <property type="match status" value="1"/>
</dbReference>
<dbReference type="InterPro" id="IPR006439">
    <property type="entry name" value="HAD-SF_hydro_IA"/>
</dbReference>
<accession>A3VFN2</accession>